<organism evidence="1">
    <name type="scientific">uncultured Caudovirales phage</name>
    <dbReference type="NCBI Taxonomy" id="2100421"/>
    <lineage>
        <taxon>Viruses</taxon>
        <taxon>Duplodnaviria</taxon>
        <taxon>Heunggongvirae</taxon>
        <taxon>Uroviricota</taxon>
        <taxon>Caudoviricetes</taxon>
        <taxon>Peduoviridae</taxon>
        <taxon>Maltschvirus</taxon>
        <taxon>Maltschvirus maltsch</taxon>
    </lineage>
</organism>
<reference evidence="1" key="1">
    <citation type="submission" date="2020-05" db="EMBL/GenBank/DDBJ databases">
        <authorList>
            <person name="Chiriac C."/>
            <person name="Salcher M."/>
            <person name="Ghai R."/>
            <person name="Kavagutti S V."/>
        </authorList>
    </citation>
    <scope>NUCLEOTIDE SEQUENCE</scope>
</reference>
<gene>
    <name evidence="1" type="ORF">UFOVP925_58</name>
</gene>
<protein>
    <submittedName>
        <fullName evidence="1">Uncharacterized protein</fullName>
    </submittedName>
</protein>
<dbReference type="EMBL" id="LR796876">
    <property type="protein sequence ID" value="CAB4172134.1"/>
    <property type="molecule type" value="Genomic_DNA"/>
</dbReference>
<name>A0A6J5PXN8_9CAUD</name>
<evidence type="ECO:0000313" key="1">
    <source>
        <dbReference type="EMBL" id="CAB4172134.1"/>
    </source>
</evidence>
<proteinExistence type="predicted"/>
<feature type="non-terminal residue" evidence="1">
    <location>
        <position position="51"/>
    </location>
</feature>
<accession>A0A6J5PXN8</accession>
<sequence length="51" mass="5970">MLMRKIDDEWVPWTGEVIDNTGYPLNIETLWSVDDLNKIGLYFLKDDAVPE</sequence>